<evidence type="ECO:0000259" key="4">
    <source>
        <dbReference type="Pfam" id="PF14331"/>
    </source>
</evidence>
<dbReference type="CDD" id="cd00882">
    <property type="entry name" value="Ras_like_GTPase"/>
    <property type="match status" value="1"/>
</dbReference>
<feature type="transmembrane region" description="Helical" evidence="1">
    <location>
        <begin position="436"/>
        <end position="457"/>
    </location>
</feature>
<dbReference type="Pfam" id="PF21070">
    <property type="entry name" value="IcmF_helical"/>
    <property type="match status" value="1"/>
</dbReference>
<dbReference type="EMBL" id="BMXR01000001">
    <property type="protein sequence ID" value="GGX39326.1"/>
    <property type="molecule type" value="Genomic_DNA"/>
</dbReference>
<keyword evidence="1" id="KW-0472">Membrane</keyword>
<dbReference type="InterPro" id="IPR027417">
    <property type="entry name" value="P-loop_NTPase"/>
</dbReference>
<dbReference type="InterPro" id="IPR010623">
    <property type="entry name" value="IcmF_C"/>
</dbReference>
<protein>
    <submittedName>
        <fullName evidence="6">Type VI secretion system protein ImpL</fullName>
    </submittedName>
</protein>
<dbReference type="InterPro" id="IPR053156">
    <property type="entry name" value="T6SS_TssM-like"/>
</dbReference>
<evidence type="ECO:0000313" key="7">
    <source>
        <dbReference type="Proteomes" id="UP000626148"/>
    </source>
</evidence>
<dbReference type="InterPro" id="IPR009612">
    <property type="entry name" value="IcmF-rel"/>
</dbReference>
<accession>A0A918K0Y0</accession>
<keyword evidence="7" id="KW-1185">Reference proteome</keyword>
<dbReference type="NCBIfam" id="TIGR03348">
    <property type="entry name" value="VI_IcmF"/>
    <property type="match status" value="1"/>
</dbReference>
<evidence type="ECO:0000259" key="2">
    <source>
        <dbReference type="Pfam" id="PF06744"/>
    </source>
</evidence>
<dbReference type="Pfam" id="PF06761">
    <property type="entry name" value="IcmF-related"/>
    <property type="match status" value="1"/>
</dbReference>
<dbReference type="SUPFAM" id="SSF52540">
    <property type="entry name" value="P-loop containing nucleoside triphosphate hydrolases"/>
    <property type="match status" value="1"/>
</dbReference>
<feature type="domain" description="Type VI secretion system component TssM1 N-terminal" evidence="4">
    <location>
        <begin position="184"/>
        <end position="440"/>
    </location>
</feature>
<dbReference type="Gene3D" id="3.40.50.300">
    <property type="entry name" value="P-loop containing nucleotide triphosphate hydrolases"/>
    <property type="match status" value="1"/>
</dbReference>
<keyword evidence="1" id="KW-0812">Transmembrane</keyword>
<evidence type="ECO:0000256" key="1">
    <source>
        <dbReference type="SAM" id="Phobius"/>
    </source>
</evidence>
<evidence type="ECO:0000259" key="5">
    <source>
        <dbReference type="Pfam" id="PF21070"/>
    </source>
</evidence>
<feature type="domain" description="IcmF-related" evidence="3">
    <location>
        <begin position="515"/>
        <end position="811"/>
    </location>
</feature>
<gene>
    <name evidence="6" type="primary">impL</name>
    <name evidence="6" type="ORF">GCM10007392_02090</name>
</gene>
<dbReference type="PANTHER" id="PTHR36153">
    <property type="entry name" value="INNER MEMBRANE PROTEIN-RELATED"/>
    <property type="match status" value="1"/>
</dbReference>
<dbReference type="AlphaFoldDB" id="A0A918K0Y0"/>
<organism evidence="6 7">
    <name type="scientific">Saccharospirillum salsuginis</name>
    <dbReference type="NCBI Taxonomy" id="418750"/>
    <lineage>
        <taxon>Bacteria</taxon>
        <taxon>Pseudomonadati</taxon>
        <taxon>Pseudomonadota</taxon>
        <taxon>Gammaproteobacteria</taxon>
        <taxon>Oceanospirillales</taxon>
        <taxon>Saccharospirillaceae</taxon>
        <taxon>Saccharospirillum</taxon>
    </lineage>
</organism>
<dbReference type="InterPro" id="IPR017731">
    <property type="entry name" value="TssM1-like"/>
</dbReference>
<reference evidence="6" key="2">
    <citation type="submission" date="2020-09" db="EMBL/GenBank/DDBJ databases">
        <authorList>
            <person name="Sun Q."/>
            <person name="Kim S."/>
        </authorList>
    </citation>
    <scope>NUCLEOTIDE SEQUENCE</scope>
    <source>
        <strain evidence="6">KCTC 22169</strain>
    </source>
</reference>
<proteinExistence type="predicted"/>
<name>A0A918K0Y0_9GAMM</name>
<evidence type="ECO:0000259" key="3">
    <source>
        <dbReference type="Pfam" id="PF06761"/>
    </source>
</evidence>
<sequence length="1200" mass="136635">MGNTILMKLKGLLLSKASGWLAGIAAVLVLIWYLGHYVGLNSQRLKFMAMAAVIGVFLLFLVLRFLYNAVRGKRLRQQLDKMGDDQSSDSIQNKISDVLSALKSSHLGTRYRGNSALYALPWYMVIGPSAAGKSTLFSRSGLEFPLKDDQRFHVQGIGGTRDCDWWFSDQAILIDTAGRYTSDDENDDWLNFLRVLKANRSRMPINGLMLALPLDQILTSDKDTLEQHAKHLKNRLHELISELGVTFPIYIVITKSDLLKGFEAYFGDLGDGEVKQPWGVYLLDETEDRSSNALGVLEERLNQLYHRLLEQRSQKINLAGAAEDKVEIYQFPNQFAGAVEKLMDLLALLFKDNPYHESPWFAGVYFTSSTQEGVALERKSNAFKSIFARVTAQAKERAGESRSYFIDRLFTDVIFPLKDAVRGNRKRQRWDRLGKATTFVLIAGLLTVTGVGLFSTYTANRLLISDYQKKAETLLDRYHDSEVGEQERLDALVGLYEHYRKLEDMQTYSPVQLVRRYSLVESHAEPMHRLLLDTVTGTLHDRVVPSLQTELNRYGTAWTEWTEEERIARQQDYYQALRAYLMMTSHRERQDEDFLETYLSKLWYDTYTETDLLLSYQQQQPVMQEMVRFYLTEVFADIEESHTNPWLAGNEVVEMAQSNLATEADAEMLYNRLVASANGRFDDVIISDILADAVSGALRAEEKVPGIYTRDAWQSYVAEEIDTLAKTASTGDWVLGMETESENSGPDDRLKRRLRSDLRQLYFARYADAWTQFLSSVRVPAFRDLTDSVRTIKALGHESAPWASLFDRVALELSLTEPMLEQGSQMSDLANQVTGEDESEEPAPIPIIPAFERQAKTLFELVQPKQKASANPVWTSYQQELQALAGELEFMLAASDIHREAKDYAKELLAGDSNGKQLYAGWIAINGLLQEMKPGSREWVANQFRAPLQYTWYAMLGSANQALQQQWESRVYRAYSNDLQGRFPFSTSQVEATPHDVKLLLQPEQGTLWRFMDEELQPFLKKSGGRWQSRTWLNRGLAFNPGFFQALQGADRIASGLFKPGTGEMGMGYALYPMPVPGVTESLIEVDGSHYRYRNEPQEWREFSWTLSKNDSFARVMARAGNQVAPATLEATGQWAFVRLIQQADVTHLRGTEFELHWQLDNEPRPASVRFRMRADREGSVLNANLFSQLSLPRNLFQAG</sequence>
<dbReference type="Pfam" id="PF06744">
    <property type="entry name" value="IcmF_C"/>
    <property type="match status" value="1"/>
</dbReference>
<dbReference type="InterPro" id="IPR048677">
    <property type="entry name" value="TssM1_hel"/>
</dbReference>
<feature type="domain" description="Type VI secretion system IcmF C-terminal" evidence="2">
    <location>
        <begin position="1071"/>
        <end position="1174"/>
    </location>
</feature>
<dbReference type="RefSeq" id="WP_189606639.1">
    <property type="nucleotide sequence ID" value="NZ_BMXR01000001.1"/>
</dbReference>
<comment type="caution">
    <text evidence="6">The sequence shown here is derived from an EMBL/GenBank/DDBJ whole genome shotgun (WGS) entry which is preliminary data.</text>
</comment>
<feature type="transmembrane region" description="Helical" evidence="1">
    <location>
        <begin position="47"/>
        <end position="67"/>
    </location>
</feature>
<keyword evidence="1" id="KW-1133">Transmembrane helix</keyword>
<evidence type="ECO:0000313" key="6">
    <source>
        <dbReference type="EMBL" id="GGX39326.1"/>
    </source>
</evidence>
<dbReference type="Pfam" id="PF14331">
    <property type="entry name" value="IcmF-related_N"/>
    <property type="match status" value="1"/>
</dbReference>
<dbReference type="InterPro" id="IPR025743">
    <property type="entry name" value="TssM1_N"/>
</dbReference>
<dbReference type="PANTHER" id="PTHR36153:SF1">
    <property type="entry name" value="TYPE VI SECRETION SYSTEM COMPONENT TSSM1"/>
    <property type="match status" value="1"/>
</dbReference>
<feature type="transmembrane region" description="Helical" evidence="1">
    <location>
        <begin position="12"/>
        <end position="35"/>
    </location>
</feature>
<dbReference type="Proteomes" id="UP000626148">
    <property type="component" value="Unassembled WGS sequence"/>
</dbReference>
<reference evidence="6" key="1">
    <citation type="journal article" date="2014" name="Int. J. Syst. Evol. Microbiol.">
        <title>Complete genome sequence of Corynebacterium casei LMG S-19264T (=DSM 44701T), isolated from a smear-ripened cheese.</title>
        <authorList>
            <consortium name="US DOE Joint Genome Institute (JGI-PGF)"/>
            <person name="Walter F."/>
            <person name="Albersmeier A."/>
            <person name="Kalinowski J."/>
            <person name="Ruckert C."/>
        </authorList>
    </citation>
    <scope>NUCLEOTIDE SEQUENCE</scope>
    <source>
        <strain evidence="6">KCTC 22169</strain>
    </source>
</reference>
<feature type="domain" description="Type VI secretion system component TssM1 helical" evidence="5">
    <location>
        <begin position="959"/>
        <end position="1061"/>
    </location>
</feature>